<dbReference type="EMBL" id="BGZK01000029">
    <property type="protein sequence ID" value="GBP08168.1"/>
    <property type="molecule type" value="Genomic_DNA"/>
</dbReference>
<protein>
    <submittedName>
        <fullName evidence="2">Uncharacterized protein</fullName>
    </submittedName>
</protein>
<keyword evidence="3" id="KW-1185">Reference proteome</keyword>
<dbReference type="Proteomes" id="UP000299102">
    <property type="component" value="Unassembled WGS sequence"/>
</dbReference>
<comment type="caution">
    <text evidence="2">The sequence shown here is derived from an EMBL/GenBank/DDBJ whole genome shotgun (WGS) entry which is preliminary data.</text>
</comment>
<name>A0A4C1T3Y9_EUMVA</name>
<dbReference type="AlphaFoldDB" id="A0A4C1T3Y9"/>
<feature type="compositionally biased region" description="Basic and acidic residues" evidence="1">
    <location>
        <begin position="46"/>
        <end position="63"/>
    </location>
</feature>
<gene>
    <name evidence="2" type="ORF">EVAR_2950_1</name>
</gene>
<evidence type="ECO:0000313" key="3">
    <source>
        <dbReference type="Proteomes" id="UP000299102"/>
    </source>
</evidence>
<sequence length="86" mass="9703">MYTRLTVDPYGIYERTMAVLVMEFSWAGSGSARPAAANKRAARRRLPADEKYRRRKNADRASSGDRVPARAVSMFMESAYAALVRE</sequence>
<accession>A0A4C1T3Y9</accession>
<evidence type="ECO:0000256" key="1">
    <source>
        <dbReference type="SAM" id="MobiDB-lite"/>
    </source>
</evidence>
<proteinExistence type="predicted"/>
<feature type="region of interest" description="Disordered" evidence="1">
    <location>
        <begin position="29"/>
        <end position="67"/>
    </location>
</feature>
<reference evidence="2 3" key="1">
    <citation type="journal article" date="2019" name="Commun. Biol.">
        <title>The bagworm genome reveals a unique fibroin gene that provides high tensile strength.</title>
        <authorList>
            <person name="Kono N."/>
            <person name="Nakamura H."/>
            <person name="Ohtoshi R."/>
            <person name="Tomita M."/>
            <person name="Numata K."/>
            <person name="Arakawa K."/>
        </authorList>
    </citation>
    <scope>NUCLEOTIDE SEQUENCE [LARGE SCALE GENOMIC DNA]</scope>
</reference>
<evidence type="ECO:0000313" key="2">
    <source>
        <dbReference type="EMBL" id="GBP08168.1"/>
    </source>
</evidence>
<organism evidence="2 3">
    <name type="scientific">Eumeta variegata</name>
    <name type="common">Bagworm moth</name>
    <name type="synonym">Eumeta japonica</name>
    <dbReference type="NCBI Taxonomy" id="151549"/>
    <lineage>
        <taxon>Eukaryota</taxon>
        <taxon>Metazoa</taxon>
        <taxon>Ecdysozoa</taxon>
        <taxon>Arthropoda</taxon>
        <taxon>Hexapoda</taxon>
        <taxon>Insecta</taxon>
        <taxon>Pterygota</taxon>
        <taxon>Neoptera</taxon>
        <taxon>Endopterygota</taxon>
        <taxon>Lepidoptera</taxon>
        <taxon>Glossata</taxon>
        <taxon>Ditrysia</taxon>
        <taxon>Tineoidea</taxon>
        <taxon>Psychidae</taxon>
        <taxon>Oiketicinae</taxon>
        <taxon>Eumeta</taxon>
    </lineage>
</organism>